<reference evidence="11" key="3">
    <citation type="submission" date="2025-09" db="UniProtKB">
        <authorList>
            <consortium name="Ensembl"/>
        </authorList>
    </citation>
    <scope>IDENTIFICATION</scope>
</reference>
<dbReference type="Proteomes" id="UP000694547">
    <property type="component" value="Chromosome X"/>
</dbReference>
<evidence type="ECO:0000256" key="4">
    <source>
        <dbReference type="ARBA" id="ARBA00022427"/>
    </source>
</evidence>
<evidence type="ECO:0000256" key="7">
    <source>
        <dbReference type="ARBA" id="ARBA00022949"/>
    </source>
</evidence>
<evidence type="ECO:0000313" key="11">
    <source>
        <dbReference type="Ensembl" id="ENSPEMP00000031024.1"/>
    </source>
</evidence>
<protein>
    <submittedName>
        <fullName evidence="11">Claudin 34A</fullName>
    </submittedName>
</protein>
<dbReference type="GO" id="GO:0005923">
    <property type="term" value="C:bicellular tight junction"/>
    <property type="evidence" value="ECO:0007669"/>
    <property type="project" value="UniProtKB-SubCell"/>
</dbReference>
<evidence type="ECO:0000256" key="1">
    <source>
        <dbReference type="ARBA" id="ARBA00004435"/>
    </source>
</evidence>
<proteinExistence type="inferred from homology"/>
<evidence type="ECO:0000256" key="3">
    <source>
        <dbReference type="ARBA" id="ARBA00008295"/>
    </source>
</evidence>
<feature type="transmembrane region" description="Helical" evidence="10">
    <location>
        <begin position="91"/>
        <end position="114"/>
    </location>
</feature>
<feature type="transmembrane region" description="Helical" evidence="10">
    <location>
        <begin position="175"/>
        <end position="201"/>
    </location>
</feature>
<dbReference type="GO" id="GO:0005198">
    <property type="term" value="F:structural molecule activity"/>
    <property type="evidence" value="ECO:0007669"/>
    <property type="project" value="InterPro"/>
</dbReference>
<accession>A0A6J0CTG2</accession>
<keyword evidence="12" id="KW-1185">Reference proteome</keyword>
<reference evidence="11 12" key="1">
    <citation type="submission" date="2018-10" db="EMBL/GenBank/DDBJ databases">
        <title>Improved assembly of the deer mouse Peromyscus maniculatus genome.</title>
        <authorList>
            <person name="Lassance J.-M."/>
            <person name="Hoekstra H.E."/>
        </authorList>
    </citation>
    <scope>NUCLEOTIDE SEQUENCE [LARGE SCALE GENOMIC DNA]</scope>
</reference>
<reference evidence="11" key="2">
    <citation type="submission" date="2025-08" db="UniProtKB">
        <authorList>
            <consortium name="Ensembl"/>
        </authorList>
    </citation>
    <scope>IDENTIFICATION</scope>
</reference>
<dbReference type="GO" id="GO:0005886">
    <property type="term" value="C:plasma membrane"/>
    <property type="evidence" value="ECO:0007669"/>
    <property type="project" value="UniProtKB-SubCell"/>
</dbReference>
<comment type="subcellular location">
    <subcellularLocation>
        <location evidence="1">Cell junction</location>
        <location evidence="1">Tight junction</location>
    </subcellularLocation>
    <subcellularLocation>
        <location evidence="2">Cell membrane</location>
        <topology evidence="2">Multi-pass membrane protein</topology>
    </subcellularLocation>
</comment>
<dbReference type="OrthoDB" id="9895009at2759"/>
<keyword evidence="5" id="KW-1003">Cell membrane</keyword>
<keyword evidence="8 10" id="KW-1133">Transmembrane helix</keyword>
<evidence type="ECO:0000256" key="8">
    <source>
        <dbReference type="ARBA" id="ARBA00022989"/>
    </source>
</evidence>
<feature type="transmembrane region" description="Helical" evidence="10">
    <location>
        <begin position="12"/>
        <end position="31"/>
    </location>
</feature>
<evidence type="ECO:0000256" key="5">
    <source>
        <dbReference type="ARBA" id="ARBA00022475"/>
    </source>
</evidence>
<evidence type="ECO:0000256" key="9">
    <source>
        <dbReference type="ARBA" id="ARBA00023136"/>
    </source>
</evidence>
<dbReference type="InterPro" id="IPR006187">
    <property type="entry name" value="Claudin"/>
</dbReference>
<dbReference type="Ensembl" id="ENSPEMT00000038752.1">
    <property type="protein sequence ID" value="ENSPEMP00000031024.1"/>
    <property type="gene ID" value="ENSPEMG00000028842.1"/>
</dbReference>
<keyword evidence="7" id="KW-0965">Cell junction</keyword>
<evidence type="ECO:0000256" key="10">
    <source>
        <dbReference type="SAM" id="Phobius"/>
    </source>
</evidence>
<keyword evidence="4" id="KW-0796">Tight junction</keyword>
<evidence type="ECO:0000256" key="6">
    <source>
        <dbReference type="ARBA" id="ARBA00022692"/>
    </source>
</evidence>
<dbReference type="PANTHER" id="PTHR12002">
    <property type="entry name" value="CLAUDIN"/>
    <property type="match status" value="1"/>
</dbReference>
<sequence>MTKFNKGSKYQVGGFALSTIAWILCITSMGLPQWRVWYLKEPMISYSSVAFVGVWKACVYHHDNFSNIRMCHQYSYYDTFIPLDIRVSQHLMLITSIFWLVGKVATIFALRNVYTGRQELNVTYNAFSFSAVLNIIASCFVFLAVLCNYFSIMNKEGIAFPPSFHMPFYPHIQKVGVAMGVAFLAAILFLVSGMIFISYTFPLSIQVFPDI</sequence>
<feature type="transmembrane region" description="Helical" evidence="10">
    <location>
        <begin position="126"/>
        <end position="150"/>
    </location>
</feature>
<evidence type="ECO:0000313" key="12">
    <source>
        <dbReference type="Proteomes" id="UP000694547"/>
    </source>
</evidence>
<name>A0A6J0CTG2_PERMB</name>
<keyword evidence="6 10" id="KW-0812">Transmembrane</keyword>
<comment type="similarity">
    <text evidence="3">Belongs to the claudin family.</text>
</comment>
<dbReference type="AlphaFoldDB" id="A0A6J0CTG2"/>
<organism evidence="11 12">
    <name type="scientific">Peromyscus maniculatus bairdii</name>
    <name type="common">Prairie deer mouse</name>
    <dbReference type="NCBI Taxonomy" id="230844"/>
    <lineage>
        <taxon>Eukaryota</taxon>
        <taxon>Metazoa</taxon>
        <taxon>Chordata</taxon>
        <taxon>Craniata</taxon>
        <taxon>Vertebrata</taxon>
        <taxon>Euteleostomi</taxon>
        <taxon>Mammalia</taxon>
        <taxon>Eutheria</taxon>
        <taxon>Euarchontoglires</taxon>
        <taxon>Glires</taxon>
        <taxon>Rodentia</taxon>
        <taxon>Myomorpha</taxon>
        <taxon>Muroidea</taxon>
        <taxon>Cricetidae</taxon>
        <taxon>Neotominae</taxon>
        <taxon>Peromyscus</taxon>
    </lineage>
</organism>
<keyword evidence="9 10" id="KW-0472">Membrane</keyword>
<dbReference type="Gene3D" id="1.20.140.150">
    <property type="match status" value="1"/>
</dbReference>
<evidence type="ECO:0000256" key="2">
    <source>
        <dbReference type="ARBA" id="ARBA00004651"/>
    </source>
</evidence>
<dbReference type="GeneTree" id="ENSGT00390000005717"/>